<protein>
    <submittedName>
        <fullName evidence="2">NAD-dependent epimerase/dehydratase family protein</fullName>
    </submittedName>
</protein>
<dbReference type="PANTHER" id="PTHR43245:SF13">
    <property type="entry name" value="UDP-D-APIOSE_UDP-D-XYLOSE SYNTHASE 2"/>
    <property type="match status" value="1"/>
</dbReference>
<evidence type="ECO:0000259" key="1">
    <source>
        <dbReference type="Pfam" id="PF01370"/>
    </source>
</evidence>
<dbReference type="RefSeq" id="WP_151643139.1">
    <property type="nucleotide sequence ID" value="NZ_CP044543.1"/>
</dbReference>
<dbReference type="InterPro" id="IPR001509">
    <property type="entry name" value="Epimerase_deHydtase"/>
</dbReference>
<sequence length="297" mass="31612">MKRALVTGASGFIGRALVPVLRDRGFEVHGVARAPQPAMAGVTWHMADLLSGAGRADVLSASRPTHLVHLAWEARPGRYREDPVNRLWADASIDLLASAKACGTKRMLGIGSCLEYGPQAGLCEESSPCRPTTLYGQAKLGAAEAYIAASAAWGRVFFPFGPHEPEQRLVPSLIRRLSAGEAFDCSHGAQLRDFVYVDDLAHMIAAVLDSDLTGAVNLASGTPRSLRSVIEHFADRLDARPLVRFGAIAATGVDAEPIIAAEIGRLRSVTAGVPVIGFEAGADRDLAWWVDRLAAKA</sequence>
<reference evidence="3" key="1">
    <citation type="submission" date="2019-10" db="EMBL/GenBank/DDBJ databases">
        <title>Complete Genome Sequence of Bradyrhizobium betae type strain PL7HG1T.</title>
        <authorList>
            <person name="Bromfield E.S.P."/>
            <person name="Cloutier S."/>
        </authorList>
    </citation>
    <scope>NUCLEOTIDE SEQUENCE [LARGE SCALE GENOMIC DNA]</scope>
    <source>
        <strain evidence="3">PL7HG1</strain>
    </source>
</reference>
<evidence type="ECO:0000313" key="3">
    <source>
        <dbReference type="Proteomes" id="UP000325641"/>
    </source>
</evidence>
<dbReference type="InterPro" id="IPR036291">
    <property type="entry name" value="NAD(P)-bd_dom_sf"/>
</dbReference>
<dbReference type="EMBL" id="CP044543">
    <property type="protein sequence ID" value="QFI72143.1"/>
    <property type="molecule type" value="Genomic_DNA"/>
</dbReference>
<dbReference type="Proteomes" id="UP000325641">
    <property type="component" value="Chromosome"/>
</dbReference>
<feature type="domain" description="NAD-dependent epimerase/dehydratase" evidence="1">
    <location>
        <begin position="4"/>
        <end position="210"/>
    </location>
</feature>
<dbReference type="OrthoDB" id="7305551at2"/>
<gene>
    <name evidence="2" type="ORF">F8237_06935</name>
</gene>
<evidence type="ECO:0000313" key="2">
    <source>
        <dbReference type="EMBL" id="QFI72143.1"/>
    </source>
</evidence>
<name>A0A5P6P3S6_9BRAD</name>
<dbReference type="PANTHER" id="PTHR43245">
    <property type="entry name" value="BIFUNCTIONAL POLYMYXIN RESISTANCE PROTEIN ARNA"/>
    <property type="match status" value="1"/>
</dbReference>
<proteinExistence type="predicted"/>
<accession>A0A5P6P3S6</accession>
<dbReference type="Pfam" id="PF01370">
    <property type="entry name" value="Epimerase"/>
    <property type="match status" value="1"/>
</dbReference>
<dbReference type="SUPFAM" id="SSF51735">
    <property type="entry name" value="NAD(P)-binding Rossmann-fold domains"/>
    <property type="match status" value="1"/>
</dbReference>
<dbReference type="Gene3D" id="3.40.50.720">
    <property type="entry name" value="NAD(P)-binding Rossmann-like Domain"/>
    <property type="match status" value="1"/>
</dbReference>
<dbReference type="AlphaFoldDB" id="A0A5P6P3S6"/>
<organism evidence="2 3">
    <name type="scientific">Bradyrhizobium betae</name>
    <dbReference type="NCBI Taxonomy" id="244734"/>
    <lineage>
        <taxon>Bacteria</taxon>
        <taxon>Pseudomonadati</taxon>
        <taxon>Pseudomonadota</taxon>
        <taxon>Alphaproteobacteria</taxon>
        <taxon>Hyphomicrobiales</taxon>
        <taxon>Nitrobacteraceae</taxon>
        <taxon>Bradyrhizobium</taxon>
    </lineage>
</organism>
<dbReference type="InterPro" id="IPR050177">
    <property type="entry name" value="Lipid_A_modif_metabolic_enz"/>
</dbReference>
<dbReference type="KEGG" id="bbet:F8237_06935"/>